<gene>
    <name evidence="8" type="ORF">OSB04_020857</name>
</gene>
<dbReference type="InterPro" id="IPR025312">
    <property type="entry name" value="DUF4216"/>
</dbReference>
<dbReference type="AlphaFoldDB" id="A0AA38WFN8"/>
<dbReference type="GO" id="GO:0006950">
    <property type="term" value="P:response to stress"/>
    <property type="evidence" value="ECO:0007669"/>
    <property type="project" value="UniProtKB-ARBA"/>
</dbReference>
<name>A0AA38WFN8_9ASTR</name>
<dbReference type="CDD" id="cd06472">
    <property type="entry name" value="ACD_ScHsp26_like"/>
    <property type="match status" value="1"/>
</dbReference>
<dbReference type="InterPro" id="IPR004242">
    <property type="entry name" value="Transposase_21"/>
</dbReference>
<dbReference type="EMBL" id="JARYMX010000005">
    <property type="protein sequence ID" value="KAJ9548314.1"/>
    <property type="molecule type" value="Genomic_DNA"/>
</dbReference>
<feature type="domain" description="SHSP" evidence="6">
    <location>
        <begin position="42"/>
        <end position="160"/>
    </location>
</feature>
<comment type="subcellular location">
    <subcellularLocation>
        <location evidence="1">Cytoplasm</location>
    </subcellularLocation>
</comment>
<dbReference type="InterPro" id="IPR025452">
    <property type="entry name" value="DUF4218"/>
</dbReference>
<dbReference type="InterPro" id="IPR007052">
    <property type="entry name" value="CS_dom"/>
</dbReference>
<evidence type="ECO:0000256" key="5">
    <source>
        <dbReference type="RuleBase" id="RU003616"/>
    </source>
</evidence>
<dbReference type="Pfam" id="PF00011">
    <property type="entry name" value="HSP20"/>
    <property type="match status" value="1"/>
</dbReference>
<dbReference type="FunFam" id="2.60.40.790:FF:000009">
    <property type="entry name" value="17.6 kDa class I heat shock protein-like"/>
    <property type="match status" value="1"/>
</dbReference>
<keyword evidence="3" id="KW-0346">Stress response</keyword>
<dbReference type="GO" id="GO:0005737">
    <property type="term" value="C:cytoplasm"/>
    <property type="evidence" value="ECO:0007669"/>
    <property type="project" value="UniProtKB-SubCell"/>
</dbReference>
<dbReference type="SUPFAM" id="SSF49764">
    <property type="entry name" value="HSP20-like chaperones"/>
    <property type="match status" value="1"/>
</dbReference>
<keyword evidence="9" id="KW-1185">Reference proteome</keyword>
<protein>
    <recommendedName>
        <fullName evidence="10">SHSP domain-containing protein</fullName>
    </recommendedName>
</protein>
<dbReference type="Gene3D" id="2.60.40.790">
    <property type="match status" value="1"/>
</dbReference>
<evidence type="ECO:0000256" key="4">
    <source>
        <dbReference type="PROSITE-ProRule" id="PRU00285"/>
    </source>
</evidence>
<evidence type="ECO:0000256" key="1">
    <source>
        <dbReference type="ARBA" id="ARBA00004496"/>
    </source>
</evidence>
<comment type="caution">
    <text evidence="8">The sequence shown here is derived from an EMBL/GenBank/DDBJ whole genome shotgun (WGS) entry which is preliminary data.</text>
</comment>
<feature type="domain" description="CS" evidence="7">
    <location>
        <begin position="46"/>
        <end position="154"/>
    </location>
</feature>
<dbReference type="PANTHER" id="PTHR48258">
    <property type="entry name" value="DUF4218 DOMAIN-CONTAINING PROTEIN-RELATED"/>
    <property type="match status" value="1"/>
</dbReference>
<dbReference type="PANTHER" id="PTHR48258:SF9">
    <property type="entry name" value="OS01G0348150 PROTEIN"/>
    <property type="match status" value="1"/>
</dbReference>
<dbReference type="Pfam" id="PF13952">
    <property type="entry name" value="DUF4216"/>
    <property type="match status" value="1"/>
</dbReference>
<evidence type="ECO:0000259" key="7">
    <source>
        <dbReference type="PROSITE" id="PS51203"/>
    </source>
</evidence>
<evidence type="ECO:0000313" key="8">
    <source>
        <dbReference type="EMBL" id="KAJ9548314.1"/>
    </source>
</evidence>
<keyword evidence="2" id="KW-0963">Cytoplasm</keyword>
<dbReference type="Pfam" id="PF02992">
    <property type="entry name" value="Transposase_21"/>
    <property type="match status" value="1"/>
</dbReference>
<evidence type="ECO:0008006" key="10">
    <source>
        <dbReference type="Google" id="ProtNLM"/>
    </source>
</evidence>
<comment type="similarity">
    <text evidence="4 5">Belongs to the small heat shock protein (HSP20) family.</text>
</comment>
<dbReference type="Pfam" id="PF13963">
    <property type="entry name" value="Transpos_assoc"/>
    <property type="match status" value="1"/>
</dbReference>
<dbReference type="Pfam" id="PF13960">
    <property type="entry name" value="DUF4218"/>
    <property type="match status" value="1"/>
</dbReference>
<dbReference type="InterPro" id="IPR029480">
    <property type="entry name" value="Transpos_assoc"/>
</dbReference>
<proteinExistence type="inferred from homology"/>
<dbReference type="InterPro" id="IPR008978">
    <property type="entry name" value="HSP20-like_chaperone"/>
</dbReference>
<dbReference type="PROSITE" id="PS51203">
    <property type="entry name" value="CS"/>
    <property type="match status" value="1"/>
</dbReference>
<organism evidence="8 9">
    <name type="scientific">Centaurea solstitialis</name>
    <name type="common">yellow star-thistle</name>
    <dbReference type="NCBI Taxonomy" id="347529"/>
    <lineage>
        <taxon>Eukaryota</taxon>
        <taxon>Viridiplantae</taxon>
        <taxon>Streptophyta</taxon>
        <taxon>Embryophyta</taxon>
        <taxon>Tracheophyta</taxon>
        <taxon>Spermatophyta</taxon>
        <taxon>Magnoliopsida</taxon>
        <taxon>eudicotyledons</taxon>
        <taxon>Gunneridae</taxon>
        <taxon>Pentapetalae</taxon>
        <taxon>asterids</taxon>
        <taxon>campanulids</taxon>
        <taxon>Asterales</taxon>
        <taxon>Asteraceae</taxon>
        <taxon>Carduoideae</taxon>
        <taxon>Cardueae</taxon>
        <taxon>Centaureinae</taxon>
        <taxon>Centaurea</taxon>
    </lineage>
</organism>
<evidence type="ECO:0000313" key="9">
    <source>
        <dbReference type="Proteomes" id="UP001172457"/>
    </source>
</evidence>
<dbReference type="InterPro" id="IPR002068">
    <property type="entry name" value="A-crystallin/Hsp20_dom"/>
</dbReference>
<dbReference type="PROSITE" id="PS01031">
    <property type="entry name" value="SHSP"/>
    <property type="match status" value="1"/>
</dbReference>
<evidence type="ECO:0000256" key="3">
    <source>
        <dbReference type="ARBA" id="ARBA00023016"/>
    </source>
</evidence>
<evidence type="ECO:0000256" key="2">
    <source>
        <dbReference type="ARBA" id="ARBA00022490"/>
    </source>
</evidence>
<evidence type="ECO:0000259" key="6">
    <source>
        <dbReference type="PROSITE" id="PS01031"/>
    </source>
</evidence>
<dbReference type="Proteomes" id="UP001172457">
    <property type="component" value="Chromosome 5"/>
</dbReference>
<sequence length="1240" mass="143829">MSIIPSFFGGRRSNIFDPFSLDVWDPFKDFPFPTSSSDASRETSALVNTRVDWKETPEAHVFKADLPGIKKEEVKVEVEDDRILQISGERNVEKEDKNDTWHRVERSSGKFTRRFRLPENAKLNEVKASMENGVLTITVPKEEVKKPDMFSKIVCSILVRASPTMDRNDWMYQMPRASLEYLAHVDQFMEVAENNRLKNGESDIWCPCRDCRNFCKYSDHIIIKEHLIVRGFMKRYTCWIRHGEDFDNCNYTFDQDLNEKNDNFEPDNDSRDNLDGMLHDVEDDIADKDYDKFEQLFIDSEKPLYDGCSKFTKLSAVLKLFNLKANNGWSDKSFTNLLEILHEMLPEDNELPVSLYQAKKLMCPMGLEIERIHACPNDCMLYRNEDVDLRECRICGTSRYKRKDQTKDNSDLKVKDGPPAKMLWYLPIIPRLKRFFANAKEAKLLRWHAEDRKRDGKLRHVADSPQWRNIDNIFEDFGNEIRNIRFGLSSDGINPFGSISSRHSTWPVLLCIYNLPPWLCMKRKYILMSLLIQGPKQPGNDIDVYLAPLIEDLKKLWSPGIEVYDAYGKERFQLRAMIFCTINDFPAYGNLSGYSTKGEKACPICEDDTHSLRLRNCGKHVYMGHRRSLPKNHPYRKLKSLFDGTTEHRVARQPLNGRTVYSRVKHLDIVFGKGRPTPPKNIWKKKSIFWDLPYWEYLSVRHCLDVMHIEKNVCDSLIGLLLNIPGKSKDGVKVRKDMVEMGIRAELAPVDNGKRTYLPPACYTLSKVEKTRFCQCLHGIKVPSGYSANIKKLVSMKDLKLLGMKSHDCHVLMTHMIPIAIRGILPDHIRHTITKLCLFFNMIHSKVIDPEVLDLWQKEIIMTLCQLEMYFPPSFFDVMVHLVSHIVEEIKFCGPVFLRYMYPFERYMGVLKGYVRNRSRPEGSIVEGYASEEVIDFCTDYLAGVTNIGIPQSRHEGRLGGIGTIGKKFITPRYDELQNAHFFVLQNLTDVAPFVHEHMRYLHEMNKSKSDKWVVTEHNKTFAAWFKERVKQDRRGENVNQVVEHLAYGPIHVVSTYQGYDINGYTFYTKKQDDKSTLQNSGVTLIATTTEFSGSNNEARSKIAKDSYYGVIQEIWELDYTLFTVPLFKCKWVENRRGVKVDNDGFTIVDLSRDGYVSEPFILAKQASQVFFVEDPKDSKWHIVLHGKRHILGVENVTDEDEYDQFDELPPFSVGVPPTNMPIDETTYLRTDHAEGLWVN</sequence>
<accession>A0AA38WFN8</accession>
<reference evidence="8" key="1">
    <citation type="submission" date="2023-03" db="EMBL/GenBank/DDBJ databases">
        <title>Chromosome-scale reference genome and RAD-based genetic map of yellow starthistle (Centaurea solstitialis) reveal putative structural variation and QTLs associated with invader traits.</title>
        <authorList>
            <person name="Reatini B."/>
            <person name="Cang F.A."/>
            <person name="Jiang Q."/>
            <person name="Mckibben M.T.W."/>
            <person name="Barker M.S."/>
            <person name="Rieseberg L.H."/>
            <person name="Dlugosch K.M."/>
        </authorList>
    </citation>
    <scope>NUCLEOTIDE SEQUENCE</scope>
    <source>
        <strain evidence="8">CAN-66</strain>
        <tissue evidence="8">Leaf</tissue>
    </source>
</reference>